<dbReference type="EMBL" id="LPHB01000031">
    <property type="protein sequence ID" value="KWA65013.1"/>
    <property type="molecule type" value="Genomic_DNA"/>
</dbReference>
<feature type="transmembrane region" description="Helical" evidence="1">
    <location>
        <begin position="78"/>
        <end position="104"/>
    </location>
</feature>
<keyword evidence="1" id="KW-0812">Transmembrane</keyword>
<accession>A0A108LPY5</accession>
<evidence type="ECO:0000313" key="3">
    <source>
        <dbReference type="Proteomes" id="UP000068603"/>
    </source>
</evidence>
<evidence type="ECO:0000313" key="2">
    <source>
        <dbReference type="EMBL" id="KWA65013.1"/>
    </source>
</evidence>
<proteinExistence type="predicted"/>
<dbReference type="AlphaFoldDB" id="A0A108LPY5"/>
<evidence type="ECO:0000256" key="1">
    <source>
        <dbReference type="SAM" id="Phobius"/>
    </source>
</evidence>
<sequence>MIIYPSIAGRFVPALRTLTPAEIRSIMRRIRQDSLHRYHVAFALAWLGALAGIALTAVPVHVGISFVARCASVKPWPMAVAAVTGGLAPLLANVFYSALIAHLLKRDIVARIARDQRPPG</sequence>
<keyword evidence="1" id="KW-0472">Membrane</keyword>
<organism evidence="2">
    <name type="scientific">Burkholderia stagnalis</name>
    <dbReference type="NCBI Taxonomy" id="1503054"/>
    <lineage>
        <taxon>Bacteria</taxon>
        <taxon>Pseudomonadati</taxon>
        <taxon>Pseudomonadota</taxon>
        <taxon>Betaproteobacteria</taxon>
        <taxon>Burkholderiales</taxon>
        <taxon>Burkholderiaceae</taxon>
        <taxon>Burkholderia</taxon>
        <taxon>Burkholderia cepacia complex</taxon>
    </lineage>
</organism>
<protein>
    <submittedName>
        <fullName evidence="2">Uncharacterized protein</fullName>
    </submittedName>
</protein>
<name>A0A108LPY5_9BURK</name>
<feature type="transmembrane region" description="Helical" evidence="1">
    <location>
        <begin position="38"/>
        <end position="58"/>
    </location>
</feature>
<keyword evidence="1" id="KW-1133">Transmembrane helix</keyword>
<reference evidence="2 3" key="1">
    <citation type="submission" date="2015-11" db="EMBL/GenBank/DDBJ databases">
        <title>Expanding the genomic diversity of Burkholderia species for the development of highly accurate diagnostics.</title>
        <authorList>
            <person name="Sahl J."/>
            <person name="Keim P."/>
            <person name="Wagner D."/>
        </authorList>
    </citation>
    <scope>NUCLEOTIDE SEQUENCE [LARGE SCALE GENOMIC DNA]</scope>
    <source>
        <strain evidence="2 3">MSMB1960WGS</strain>
    </source>
</reference>
<comment type="caution">
    <text evidence="2">The sequence shown here is derived from an EMBL/GenBank/DDBJ whole genome shotgun (WGS) entry which is preliminary data.</text>
</comment>
<dbReference type="STRING" id="1503054.WT74_16295"/>
<dbReference type="Proteomes" id="UP000068603">
    <property type="component" value="Unassembled WGS sequence"/>
</dbReference>
<dbReference type="RefSeq" id="WP_059906719.1">
    <property type="nucleotide sequence ID" value="NZ_LPGZ01000010.1"/>
</dbReference>
<gene>
    <name evidence="2" type="ORF">WT44_10625</name>
</gene>